<dbReference type="PATRIC" id="fig|1227497.3.peg.3380"/>
<dbReference type="AlphaFoldDB" id="L9X0T2"/>
<dbReference type="OrthoDB" id="202451at2157"/>
<proteinExistence type="predicted"/>
<organism evidence="1 2">
    <name type="scientific">Natronococcus amylolyticus DSM 10524</name>
    <dbReference type="NCBI Taxonomy" id="1227497"/>
    <lineage>
        <taxon>Archaea</taxon>
        <taxon>Methanobacteriati</taxon>
        <taxon>Methanobacteriota</taxon>
        <taxon>Stenosarchaea group</taxon>
        <taxon>Halobacteria</taxon>
        <taxon>Halobacteriales</taxon>
        <taxon>Natrialbaceae</taxon>
        <taxon>Natronococcus</taxon>
    </lineage>
</organism>
<protein>
    <submittedName>
        <fullName evidence="1">Uncharacterized protein</fullName>
    </submittedName>
</protein>
<dbReference type="EMBL" id="AOIB01000031">
    <property type="protein sequence ID" value="ELY55369.1"/>
    <property type="molecule type" value="Genomic_DNA"/>
</dbReference>
<keyword evidence="2" id="KW-1185">Reference proteome</keyword>
<gene>
    <name evidence="1" type="ORF">C491_16677</name>
</gene>
<reference evidence="1 2" key="1">
    <citation type="journal article" date="2014" name="PLoS Genet.">
        <title>Phylogenetically driven sequencing of extremely halophilic archaea reveals strategies for static and dynamic osmo-response.</title>
        <authorList>
            <person name="Becker E.A."/>
            <person name="Seitzer P.M."/>
            <person name="Tritt A."/>
            <person name="Larsen D."/>
            <person name="Krusor M."/>
            <person name="Yao A.I."/>
            <person name="Wu D."/>
            <person name="Madern D."/>
            <person name="Eisen J.A."/>
            <person name="Darling A.E."/>
            <person name="Facciotti M.T."/>
        </authorList>
    </citation>
    <scope>NUCLEOTIDE SEQUENCE [LARGE SCALE GENOMIC DNA]</scope>
    <source>
        <strain evidence="1 2">DSM 10524</strain>
    </source>
</reference>
<name>L9X0T2_9EURY</name>
<comment type="caution">
    <text evidence="1">The sequence shown here is derived from an EMBL/GenBank/DDBJ whole genome shotgun (WGS) entry which is preliminary data.</text>
</comment>
<evidence type="ECO:0000313" key="1">
    <source>
        <dbReference type="EMBL" id="ELY55369.1"/>
    </source>
</evidence>
<dbReference type="RefSeq" id="WP_005558232.1">
    <property type="nucleotide sequence ID" value="NZ_AOIB01000031.1"/>
</dbReference>
<accession>L9X0T2</accession>
<dbReference type="STRING" id="1227497.C491_16677"/>
<dbReference type="Proteomes" id="UP000011688">
    <property type="component" value="Unassembled WGS sequence"/>
</dbReference>
<dbReference type="eggNOG" id="arCOG10756">
    <property type="taxonomic scope" value="Archaea"/>
</dbReference>
<evidence type="ECO:0000313" key="2">
    <source>
        <dbReference type="Proteomes" id="UP000011688"/>
    </source>
</evidence>
<sequence>MTEQFSLLGVYVSRPVADALSEAAYESAGVLDLEEYFAETTAPVPVGDPGAEATDEIVADILTRFPELYDAAEFDAAERLEPDAFDLLQLAAAPDRTANARERFRAAATVRDADLRTVQTAILAAALEVDPARS</sequence>